<dbReference type="Pfam" id="PF08443">
    <property type="entry name" value="RimK"/>
    <property type="match status" value="1"/>
</dbReference>
<evidence type="ECO:0000259" key="5">
    <source>
        <dbReference type="PROSITE" id="PS50975"/>
    </source>
</evidence>
<evidence type="ECO:0000313" key="6">
    <source>
        <dbReference type="EMBL" id="RQD79805.1"/>
    </source>
</evidence>
<evidence type="ECO:0000313" key="7">
    <source>
        <dbReference type="Proteomes" id="UP000284763"/>
    </source>
</evidence>
<dbReference type="InterPro" id="IPR011761">
    <property type="entry name" value="ATP-grasp"/>
</dbReference>
<dbReference type="GO" id="GO:0046872">
    <property type="term" value="F:metal ion binding"/>
    <property type="evidence" value="ECO:0007669"/>
    <property type="project" value="UniProtKB-KW"/>
</dbReference>
<sequence length="306" mass="33678">MKKIGVVLTDKSDWTAVSLIETIQKMKHEAIPIDLKEAYCTLGSNSSCEVGSAEKVNLFDIDAIVVRDLGHGTIDEIAFRSDILLQMQQYGIPLINSPQSIQIAANKYYSTYLLSKNGLPHPLTYVHQQLDHAIKTTEQLTDCILKPMFGYQGRGIKRIKNGSVLNYSGSIDMTTTPEETIQFIIDKYGIVYIQEFVESYGTDIRCFVVNNNVVGAIERTAHEKSWLSNLSQGSIAKAYNVSEDVENLACKASSIIGTDFAGIDIIIGSEGPKILEVNGTPSGAGIYRACNINVTEPIIEYLTDLL</sequence>
<dbReference type="Proteomes" id="UP000284763">
    <property type="component" value="Unassembled WGS sequence"/>
</dbReference>
<feature type="domain" description="ATP-grasp" evidence="5">
    <location>
        <begin position="111"/>
        <end position="303"/>
    </location>
</feature>
<dbReference type="NCBIfam" id="TIGR00768">
    <property type="entry name" value="rimK_fam"/>
    <property type="match status" value="1"/>
</dbReference>
<gene>
    <name evidence="6" type="ORF">D5R95_09320</name>
</gene>
<proteinExistence type="predicted"/>
<keyword evidence="2 4" id="KW-0547">Nucleotide-binding</keyword>
<evidence type="ECO:0000256" key="1">
    <source>
        <dbReference type="ARBA" id="ARBA00022723"/>
    </source>
</evidence>
<dbReference type="GO" id="GO:0005524">
    <property type="term" value="F:ATP binding"/>
    <property type="evidence" value="ECO:0007669"/>
    <property type="project" value="UniProtKB-UniRule"/>
</dbReference>
<keyword evidence="3 4" id="KW-0067">ATP-binding</keyword>
<evidence type="ECO:0000256" key="4">
    <source>
        <dbReference type="PROSITE-ProRule" id="PRU00409"/>
    </source>
</evidence>
<keyword evidence="6" id="KW-0436">Ligase</keyword>
<keyword evidence="1" id="KW-0479">Metal-binding</keyword>
<evidence type="ECO:0000256" key="3">
    <source>
        <dbReference type="ARBA" id="ARBA00022840"/>
    </source>
</evidence>
<dbReference type="EMBL" id="QZAB01000594">
    <property type="protein sequence ID" value="RQD79805.1"/>
    <property type="molecule type" value="Genomic_DNA"/>
</dbReference>
<reference evidence="6 7" key="1">
    <citation type="submission" date="2018-08" db="EMBL/GenBank/DDBJ databases">
        <title>The metabolism and importance of syntrophic acetate oxidation coupled to methane or sulfide production in haloalkaline environments.</title>
        <authorList>
            <person name="Timmers P.H.A."/>
            <person name="Vavourakis C.D."/>
            <person name="Sorokin D.Y."/>
            <person name="Sinninghe Damste J.S."/>
            <person name="Muyzer G."/>
            <person name="Stams A.J.M."/>
            <person name="Plugge C.M."/>
        </authorList>
    </citation>
    <scope>NUCLEOTIDE SEQUENCE [LARGE SCALE GENOMIC DNA]</scope>
    <source>
        <strain evidence="6">MSAO_Arc3</strain>
    </source>
</reference>
<dbReference type="PROSITE" id="PS50975">
    <property type="entry name" value="ATP_GRASP"/>
    <property type="match status" value="1"/>
</dbReference>
<dbReference type="Gene3D" id="3.40.50.20">
    <property type="match status" value="1"/>
</dbReference>
<comment type="caution">
    <text evidence="6">The sequence shown here is derived from an EMBL/GenBank/DDBJ whole genome shotgun (WGS) entry which is preliminary data.</text>
</comment>
<organism evidence="6 7">
    <name type="scientific">Methanosalsum natronophilum</name>
    <dbReference type="NCBI Taxonomy" id="768733"/>
    <lineage>
        <taxon>Archaea</taxon>
        <taxon>Methanobacteriati</taxon>
        <taxon>Methanobacteriota</taxon>
        <taxon>Stenosarchaea group</taxon>
        <taxon>Methanomicrobia</taxon>
        <taxon>Methanosarcinales</taxon>
        <taxon>Methanosarcinaceae</taxon>
        <taxon>Methanosalsum</taxon>
    </lineage>
</organism>
<accession>A0A3R7W9W6</accession>
<dbReference type="PANTHER" id="PTHR21621:SF0">
    <property type="entry name" value="BETA-CITRYLGLUTAMATE SYNTHASE B-RELATED"/>
    <property type="match status" value="1"/>
</dbReference>
<dbReference type="GO" id="GO:0005737">
    <property type="term" value="C:cytoplasm"/>
    <property type="evidence" value="ECO:0007669"/>
    <property type="project" value="TreeGrafter"/>
</dbReference>
<evidence type="ECO:0000256" key="2">
    <source>
        <dbReference type="ARBA" id="ARBA00022741"/>
    </source>
</evidence>
<dbReference type="RefSeq" id="WP_259133227.1">
    <property type="nucleotide sequence ID" value="NZ_JANUCS010000001.1"/>
</dbReference>
<dbReference type="Gene3D" id="3.30.470.20">
    <property type="entry name" value="ATP-grasp fold, B domain"/>
    <property type="match status" value="1"/>
</dbReference>
<name>A0A3R7W9W6_9EURY</name>
<dbReference type="SUPFAM" id="SSF56059">
    <property type="entry name" value="Glutathione synthetase ATP-binding domain-like"/>
    <property type="match status" value="1"/>
</dbReference>
<dbReference type="PANTHER" id="PTHR21621">
    <property type="entry name" value="RIBOSOMAL PROTEIN S6 MODIFICATION PROTEIN"/>
    <property type="match status" value="1"/>
</dbReference>
<dbReference type="GO" id="GO:0016879">
    <property type="term" value="F:ligase activity, forming carbon-nitrogen bonds"/>
    <property type="evidence" value="ECO:0007669"/>
    <property type="project" value="TreeGrafter"/>
</dbReference>
<dbReference type="InterPro" id="IPR004666">
    <property type="entry name" value="Rp_bS6_RimK/Lys_biosynth_LsyX"/>
</dbReference>
<dbReference type="AlphaFoldDB" id="A0A3R7W9W6"/>
<dbReference type="InterPro" id="IPR013651">
    <property type="entry name" value="ATP-grasp_RimK-type"/>
</dbReference>
<protein>
    <submittedName>
        <fullName evidence="6">RimK family alpha-L-glutamate ligase</fullName>
    </submittedName>
</protein>